<accession>A0A318HKW2</accession>
<proteinExistence type="predicted"/>
<dbReference type="Pfam" id="PF01370">
    <property type="entry name" value="Epimerase"/>
    <property type="match status" value="1"/>
</dbReference>
<dbReference type="PANTHER" id="PTHR48079">
    <property type="entry name" value="PROTEIN YEEZ"/>
    <property type="match status" value="1"/>
</dbReference>
<feature type="domain" description="NAD-dependent epimerase/dehydratase" evidence="1">
    <location>
        <begin position="3"/>
        <end position="209"/>
    </location>
</feature>
<evidence type="ECO:0000313" key="2">
    <source>
        <dbReference type="EMBL" id="PXX11307.1"/>
    </source>
</evidence>
<reference evidence="2 3" key="2">
    <citation type="submission" date="2018-06" db="EMBL/GenBank/DDBJ databases">
        <title>Sequencing of bacterial isolates from soil warming experiment in Harvard Forest, Massachusetts, USA.</title>
        <authorList>
            <person name="Deangelis K.PhD."/>
        </authorList>
    </citation>
    <scope>NUCLEOTIDE SEQUENCE [LARGE SCALE GENOMIC DNA]</scope>
    <source>
        <strain evidence="2 3">GAS496</strain>
    </source>
</reference>
<dbReference type="GO" id="GO:0004029">
    <property type="term" value="F:aldehyde dehydrogenase (NAD+) activity"/>
    <property type="evidence" value="ECO:0007669"/>
    <property type="project" value="TreeGrafter"/>
</dbReference>
<dbReference type="AlphaFoldDB" id="A0A318HKW2"/>
<organism evidence="2 3">
    <name type="scientific">Mycolicibacterium moriokaense</name>
    <dbReference type="NCBI Taxonomy" id="39691"/>
    <lineage>
        <taxon>Bacteria</taxon>
        <taxon>Bacillati</taxon>
        <taxon>Actinomycetota</taxon>
        <taxon>Actinomycetes</taxon>
        <taxon>Mycobacteriales</taxon>
        <taxon>Mycobacteriaceae</taxon>
        <taxon>Mycolicibacterium</taxon>
    </lineage>
</organism>
<comment type="caution">
    <text evidence="2">The sequence shown here is derived from an EMBL/GenBank/DDBJ whole genome shotgun (WGS) entry which is preliminary data.</text>
</comment>
<dbReference type="InterPro" id="IPR036291">
    <property type="entry name" value="NAD(P)-bd_dom_sf"/>
</dbReference>
<dbReference type="Proteomes" id="UP000247781">
    <property type="component" value="Unassembled WGS sequence"/>
</dbReference>
<evidence type="ECO:0000259" key="1">
    <source>
        <dbReference type="Pfam" id="PF01370"/>
    </source>
</evidence>
<keyword evidence="3" id="KW-1185">Reference proteome</keyword>
<dbReference type="RefSeq" id="WP_110315352.1">
    <property type="nucleotide sequence ID" value="NZ_QJJU01000003.1"/>
</dbReference>
<dbReference type="CDD" id="cd05262">
    <property type="entry name" value="SDR_a7"/>
    <property type="match status" value="1"/>
</dbReference>
<protein>
    <submittedName>
        <fullName evidence="2">Nucleoside-diphosphate-sugar epimerase</fullName>
    </submittedName>
</protein>
<reference evidence="3" key="1">
    <citation type="submission" date="2018-05" db="EMBL/GenBank/DDBJ databases">
        <authorList>
            <person name="Deangelis K."/>
            <person name="Huntemann M."/>
            <person name="Clum A."/>
            <person name="Pillay M."/>
            <person name="Palaniappan K."/>
            <person name="Varghese N."/>
            <person name="Mikhailova N."/>
            <person name="Stamatis D."/>
            <person name="Reddy T."/>
            <person name="Daum C."/>
            <person name="Shapiro N."/>
            <person name="Ivanova N."/>
            <person name="Kyrpides N."/>
            <person name="Woyke T."/>
        </authorList>
    </citation>
    <scope>NUCLEOTIDE SEQUENCE [LARGE SCALE GENOMIC DNA]</scope>
    <source>
        <strain evidence="3">GAS496</strain>
    </source>
</reference>
<dbReference type="SUPFAM" id="SSF51735">
    <property type="entry name" value="NAD(P)-binding Rossmann-fold domains"/>
    <property type="match status" value="1"/>
</dbReference>
<gene>
    <name evidence="2" type="ORF">C8E89_103396</name>
</gene>
<name>A0A318HKW2_9MYCO</name>
<dbReference type="EMBL" id="QJJU01000003">
    <property type="protein sequence ID" value="PXX11307.1"/>
    <property type="molecule type" value="Genomic_DNA"/>
</dbReference>
<dbReference type="InterPro" id="IPR051783">
    <property type="entry name" value="NAD(P)-dependent_oxidoreduct"/>
</dbReference>
<dbReference type="InterPro" id="IPR001509">
    <property type="entry name" value="Epimerase_deHydtase"/>
</dbReference>
<dbReference type="OrthoDB" id="9787292at2"/>
<dbReference type="GO" id="GO:0005737">
    <property type="term" value="C:cytoplasm"/>
    <property type="evidence" value="ECO:0007669"/>
    <property type="project" value="TreeGrafter"/>
</dbReference>
<evidence type="ECO:0000313" key="3">
    <source>
        <dbReference type="Proteomes" id="UP000247781"/>
    </source>
</evidence>
<dbReference type="PANTHER" id="PTHR48079:SF6">
    <property type="entry name" value="NAD(P)-BINDING DOMAIN-CONTAINING PROTEIN-RELATED"/>
    <property type="match status" value="1"/>
</dbReference>
<sequence>MRVFVTGASGFIGSAVVSELVDAGHQVVGLARSESSAEAVEAAGAHAHRGDLENLESLRAGAASADGVIHLAFNHDFADYMGAAETDRRAIATLGEVLAGSDRSFVVTSGLAGFALGRTMTEDDAADPNSPRASEHAALAFTSRGVRVSVLRLPPSVHGEGDHGFVPRLIDIARKKDVAAYPGDGSNRWPAVHRFDAARLFRLALESAPAGARLHAIGDEGVPVRDIAGAIGRHLTLPVTGIALETALDHFGWLGGFFSLDVPASSTLTQEQMGWQPTQPGLLDDLEQGHYFVDRAA</sequence>
<dbReference type="Gene3D" id="3.40.50.720">
    <property type="entry name" value="NAD(P)-binding Rossmann-like Domain"/>
    <property type="match status" value="1"/>
</dbReference>